<dbReference type="AlphaFoldDB" id="A0A835VU98"/>
<dbReference type="InterPro" id="IPR039361">
    <property type="entry name" value="Cyclin"/>
</dbReference>
<dbReference type="PANTHER" id="PTHR10177">
    <property type="entry name" value="CYCLINS"/>
    <property type="match status" value="1"/>
</dbReference>
<dbReference type="SMART" id="SM00385">
    <property type="entry name" value="CYCLIN"/>
    <property type="match status" value="1"/>
</dbReference>
<organism evidence="6 7">
    <name type="scientific">Chlamydomonas incerta</name>
    <dbReference type="NCBI Taxonomy" id="51695"/>
    <lineage>
        <taxon>Eukaryota</taxon>
        <taxon>Viridiplantae</taxon>
        <taxon>Chlorophyta</taxon>
        <taxon>core chlorophytes</taxon>
        <taxon>Chlorophyceae</taxon>
        <taxon>CS clade</taxon>
        <taxon>Chlamydomonadales</taxon>
        <taxon>Chlamydomonadaceae</taxon>
        <taxon>Chlamydomonas</taxon>
    </lineage>
</organism>
<dbReference type="GO" id="GO:0051301">
    <property type="term" value="P:cell division"/>
    <property type="evidence" value="ECO:0007669"/>
    <property type="project" value="UniProtKB-KW"/>
</dbReference>
<evidence type="ECO:0000313" key="6">
    <source>
        <dbReference type="EMBL" id="KAG2429522.1"/>
    </source>
</evidence>
<dbReference type="EMBL" id="JAEHOC010000030">
    <property type="protein sequence ID" value="KAG2429522.1"/>
    <property type="molecule type" value="Genomic_DNA"/>
</dbReference>
<proteinExistence type="inferred from homology"/>
<evidence type="ECO:0000259" key="5">
    <source>
        <dbReference type="SMART" id="SM00385"/>
    </source>
</evidence>
<evidence type="ECO:0000256" key="4">
    <source>
        <dbReference type="RuleBase" id="RU000383"/>
    </source>
</evidence>
<dbReference type="OrthoDB" id="2013528at2759"/>
<evidence type="ECO:0000313" key="7">
    <source>
        <dbReference type="Proteomes" id="UP000650467"/>
    </source>
</evidence>
<dbReference type="InterPro" id="IPR004367">
    <property type="entry name" value="Cyclin_C-dom"/>
</dbReference>
<name>A0A835VU98_CHLIN</name>
<sequence length="493" mass="50040">MDSAGSSLCSSRRSSRVSLANSSSLLSRTSTGEFSTGDCFSLICTEDALDDALGPVEGEAVAPKAQFCVQNVGCCSPAAEFNPAGASEVCLMIRQDLQKQREMAHGPACGRRSACAPCPAGPAASALQVPGIDAAPATTVRAAADHRCGADCACRLAAAAAAAPLRLPPAHRARIVIWMRQVAEALGLHLATLFAAGSLLDRFVATSEDLPPDSMLQLLAIACMSVAVKYEEVGQFAPSVWLSLAVDCTGKTIYQAQDLQRMEWVLLQALHWRLHVPNTYSFLSQFLLCLPHAAPASAAAPVAGPPPKTAPAPAARVDTCAAGEVPAPAAPQPPMPGTEAPGVAQWLPVTSRAVMLAELSLLDDSFLGYDHSTIAMACVALAERMLCCGSGDASGLASASGAATAAASCTAFGAARCAPAPTDAGCGCPPGMCALSAGVVGAGATVAAAAVSSSAGVWLGALAPGLESCAIALRRCHVQLLREQAAAEAAQRL</sequence>
<comment type="similarity">
    <text evidence="4">Belongs to the cyclin family.</text>
</comment>
<evidence type="ECO:0000256" key="3">
    <source>
        <dbReference type="ARBA" id="ARBA00023306"/>
    </source>
</evidence>
<keyword evidence="3" id="KW-0131">Cell cycle</keyword>
<dbReference type="InterPro" id="IPR036915">
    <property type="entry name" value="Cyclin-like_sf"/>
</dbReference>
<dbReference type="Pfam" id="PF00134">
    <property type="entry name" value="Cyclin_N"/>
    <property type="match status" value="1"/>
</dbReference>
<feature type="domain" description="Cyclin-like" evidence="5">
    <location>
        <begin position="177"/>
        <end position="268"/>
    </location>
</feature>
<dbReference type="Proteomes" id="UP000650467">
    <property type="component" value="Unassembled WGS sequence"/>
</dbReference>
<keyword evidence="2 4" id="KW-0195">Cyclin</keyword>
<accession>A0A835VU98</accession>
<evidence type="ECO:0000256" key="1">
    <source>
        <dbReference type="ARBA" id="ARBA00022618"/>
    </source>
</evidence>
<dbReference type="Gene3D" id="1.10.472.10">
    <property type="entry name" value="Cyclin-like"/>
    <property type="match status" value="1"/>
</dbReference>
<dbReference type="InterPro" id="IPR006671">
    <property type="entry name" value="Cyclin_N"/>
</dbReference>
<gene>
    <name evidence="6" type="ORF">HXX76_010757</name>
</gene>
<dbReference type="Pfam" id="PF02984">
    <property type="entry name" value="Cyclin_C"/>
    <property type="match status" value="1"/>
</dbReference>
<protein>
    <recommendedName>
        <fullName evidence="5">Cyclin-like domain-containing protein</fullName>
    </recommendedName>
</protein>
<dbReference type="SUPFAM" id="SSF47954">
    <property type="entry name" value="Cyclin-like"/>
    <property type="match status" value="1"/>
</dbReference>
<keyword evidence="1" id="KW-0132">Cell division</keyword>
<keyword evidence="7" id="KW-1185">Reference proteome</keyword>
<evidence type="ECO:0000256" key="2">
    <source>
        <dbReference type="ARBA" id="ARBA00023127"/>
    </source>
</evidence>
<dbReference type="FunFam" id="1.10.472.10:FF:000228">
    <property type="entry name" value="D-type cyclin"/>
    <property type="match status" value="1"/>
</dbReference>
<dbReference type="InterPro" id="IPR013763">
    <property type="entry name" value="Cyclin-like_dom"/>
</dbReference>
<reference evidence="6" key="1">
    <citation type="journal article" date="2020" name="bioRxiv">
        <title>Comparative genomics of Chlamydomonas.</title>
        <authorList>
            <person name="Craig R.J."/>
            <person name="Hasan A.R."/>
            <person name="Ness R.W."/>
            <person name="Keightley P.D."/>
        </authorList>
    </citation>
    <scope>NUCLEOTIDE SEQUENCE</scope>
    <source>
        <strain evidence="6">SAG 7.73</strain>
    </source>
</reference>
<comment type="caution">
    <text evidence="6">The sequence shown here is derived from an EMBL/GenBank/DDBJ whole genome shotgun (WGS) entry which is preliminary data.</text>
</comment>